<dbReference type="GO" id="GO:0045494">
    <property type="term" value="P:photoreceptor cell maintenance"/>
    <property type="evidence" value="ECO:0007669"/>
    <property type="project" value="TreeGrafter"/>
</dbReference>
<dbReference type="GO" id="GO:0036064">
    <property type="term" value="C:ciliary basal body"/>
    <property type="evidence" value="ECO:0007669"/>
    <property type="project" value="TreeGrafter"/>
</dbReference>
<evidence type="ECO:0000256" key="1">
    <source>
        <dbReference type="SAM" id="MobiDB-lite"/>
    </source>
</evidence>
<proteinExistence type="predicted"/>
<keyword evidence="3" id="KW-1185">Reference proteome</keyword>
<dbReference type="OrthoDB" id="6263678at2759"/>
<dbReference type="GO" id="GO:0005930">
    <property type="term" value="C:axoneme"/>
    <property type="evidence" value="ECO:0007669"/>
    <property type="project" value="TreeGrafter"/>
</dbReference>
<dbReference type="EMBL" id="VXBN01008132">
    <property type="protein sequence ID" value="NWR04944.1"/>
    <property type="molecule type" value="Genomic_DNA"/>
</dbReference>
<name>A0A7K4U3Q8_9SYLV</name>
<reference evidence="2 3" key="1">
    <citation type="submission" date="2019-09" db="EMBL/GenBank/DDBJ databases">
        <title>Bird 10,000 Genomes (B10K) Project - Family phase.</title>
        <authorList>
            <person name="Zhang G."/>
        </authorList>
    </citation>
    <scope>NUCLEOTIDE SEQUENCE [LARGE SCALE GENOMIC DNA]</scope>
    <source>
        <strain evidence="2">B10K-DU-002-08</strain>
        <tissue evidence="2">Muscle</tissue>
    </source>
</reference>
<feature type="non-terminal residue" evidence="2">
    <location>
        <position position="1"/>
    </location>
</feature>
<evidence type="ECO:0000313" key="3">
    <source>
        <dbReference type="Proteomes" id="UP000580691"/>
    </source>
</evidence>
<dbReference type="PANTHER" id="PTHR14917">
    <property type="entry name" value="SPERMATOGENESIS-ASSOCIATED PROTEIN 7"/>
    <property type="match status" value="1"/>
</dbReference>
<dbReference type="InterPro" id="IPR029357">
    <property type="entry name" value="SPATA7"/>
</dbReference>
<dbReference type="GO" id="GO:0120200">
    <property type="term" value="C:rod photoreceptor outer segment"/>
    <property type="evidence" value="ECO:0007669"/>
    <property type="project" value="TreeGrafter"/>
</dbReference>
<feature type="non-terminal residue" evidence="2">
    <location>
        <position position="111"/>
    </location>
</feature>
<gene>
    <name evidence="2" type="primary">Spata7</name>
    <name evidence="2" type="ORF">SINWEB_R05969</name>
</gene>
<feature type="region of interest" description="Disordered" evidence="1">
    <location>
        <begin position="92"/>
        <end position="111"/>
    </location>
</feature>
<feature type="compositionally biased region" description="Basic residues" evidence="1">
    <location>
        <begin position="93"/>
        <end position="102"/>
    </location>
</feature>
<sequence>REEELLYLNFIEDVTNEILRLGIFSNRVLDELFECHIEENKNCLDEGRMRQMLDVLKSELGCCQDSETELIHAGQEALGLQEDDVIEELNSTRKGHRPRKAAKSVDFLEDL</sequence>
<evidence type="ECO:0000313" key="2">
    <source>
        <dbReference type="EMBL" id="NWR04944.1"/>
    </source>
</evidence>
<organism evidence="2 3">
    <name type="scientific">Sinosuthora webbiana</name>
    <dbReference type="NCBI Taxonomy" id="337173"/>
    <lineage>
        <taxon>Eukaryota</taxon>
        <taxon>Metazoa</taxon>
        <taxon>Chordata</taxon>
        <taxon>Craniata</taxon>
        <taxon>Vertebrata</taxon>
        <taxon>Euteleostomi</taxon>
        <taxon>Archelosauria</taxon>
        <taxon>Archosauria</taxon>
        <taxon>Dinosauria</taxon>
        <taxon>Saurischia</taxon>
        <taxon>Theropoda</taxon>
        <taxon>Coelurosauria</taxon>
        <taxon>Aves</taxon>
        <taxon>Neognathae</taxon>
        <taxon>Neoaves</taxon>
        <taxon>Telluraves</taxon>
        <taxon>Australaves</taxon>
        <taxon>Passeriformes</taxon>
        <taxon>Sylvioidea</taxon>
        <taxon>Sylviidae</taxon>
        <taxon>Sinosuthora</taxon>
    </lineage>
</organism>
<dbReference type="Proteomes" id="UP000580691">
    <property type="component" value="Unassembled WGS sequence"/>
</dbReference>
<accession>A0A7K4U3Q8</accession>
<dbReference type="AlphaFoldDB" id="A0A7K4U3Q8"/>
<dbReference type="Pfam" id="PF15244">
    <property type="entry name" value="HSD3"/>
    <property type="match status" value="1"/>
</dbReference>
<comment type="caution">
    <text evidence="2">The sequence shown here is derived from an EMBL/GenBank/DDBJ whole genome shotgun (WGS) entry which is preliminary data.</text>
</comment>
<protein>
    <submittedName>
        <fullName evidence="2">SPAT7 protein</fullName>
    </submittedName>
</protein>
<dbReference type="PANTHER" id="PTHR14917:SF2">
    <property type="entry name" value="SPERMATOGENESIS-ASSOCIATED PROTEIN 7"/>
    <property type="match status" value="1"/>
</dbReference>
<dbReference type="GO" id="GO:0120206">
    <property type="term" value="C:photoreceptor distal connecting cilium"/>
    <property type="evidence" value="ECO:0007669"/>
    <property type="project" value="TreeGrafter"/>
</dbReference>
<dbReference type="GO" id="GO:0000226">
    <property type="term" value="P:microtubule cytoskeleton organization"/>
    <property type="evidence" value="ECO:0007669"/>
    <property type="project" value="TreeGrafter"/>
</dbReference>